<dbReference type="EMBL" id="AYKW01000067">
    <property type="protein sequence ID" value="PIL24517.1"/>
    <property type="molecule type" value="Genomic_DNA"/>
</dbReference>
<gene>
    <name evidence="1" type="ORF">GSI_14273</name>
</gene>
<reference evidence="1 2" key="1">
    <citation type="journal article" date="2015" name="Sci. Rep.">
        <title>Chromosome-level genome map provides insights into diverse defense mechanisms in the medicinal fungus Ganoderma sinense.</title>
        <authorList>
            <person name="Zhu Y."/>
            <person name="Xu J."/>
            <person name="Sun C."/>
            <person name="Zhou S."/>
            <person name="Xu H."/>
            <person name="Nelson D.R."/>
            <person name="Qian J."/>
            <person name="Song J."/>
            <person name="Luo H."/>
            <person name="Xiang L."/>
            <person name="Li Y."/>
            <person name="Xu Z."/>
            <person name="Ji A."/>
            <person name="Wang L."/>
            <person name="Lu S."/>
            <person name="Hayward A."/>
            <person name="Sun W."/>
            <person name="Li X."/>
            <person name="Schwartz D.C."/>
            <person name="Wang Y."/>
            <person name="Chen S."/>
        </authorList>
    </citation>
    <scope>NUCLEOTIDE SEQUENCE [LARGE SCALE GENOMIC DNA]</scope>
    <source>
        <strain evidence="1 2">ZZ0214-1</strain>
    </source>
</reference>
<dbReference type="Proteomes" id="UP000230002">
    <property type="component" value="Unassembled WGS sequence"/>
</dbReference>
<organism evidence="1 2">
    <name type="scientific">Ganoderma sinense ZZ0214-1</name>
    <dbReference type="NCBI Taxonomy" id="1077348"/>
    <lineage>
        <taxon>Eukaryota</taxon>
        <taxon>Fungi</taxon>
        <taxon>Dikarya</taxon>
        <taxon>Basidiomycota</taxon>
        <taxon>Agaricomycotina</taxon>
        <taxon>Agaricomycetes</taxon>
        <taxon>Polyporales</taxon>
        <taxon>Polyporaceae</taxon>
        <taxon>Ganoderma</taxon>
    </lineage>
</organism>
<sequence>MTSLLREPSEFFAESSLRRRSRLSLDDFFLRRCCRASNSFDRRSCSRTSWPIATISGTFLSGCRATKSLILMRAIGGRRGGSQVCRVASENMLHPSKTSRLRLATR</sequence>
<protein>
    <submittedName>
        <fullName evidence="1">Uncharacterized protein</fullName>
    </submittedName>
</protein>
<keyword evidence="2" id="KW-1185">Reference proteome</keyword>
<proteinExistence type="predicted"/>
<comment type="caution">
    <text evidence="1">The sequence shown here is derived from an EMBL/GenBank/DDBJ whole genome shotgun (WGS) entry which is preliminary data.</text>
</comment>
<accession>A0A2G8RSM8</accession>
<dbReference type="AlphaFoldDB" id="A0A2G8RSM8"/>
<evidence type="ECO:0000313" key="2">
    <source>
        <dbReference type="Proteomes" id="UP000230002"/>
    </source>
</evidence>
<evidence type="ECO:0000313" key="1">
    <source>
        <dbReference type="EMBL" id="PIL24517.1"/>
    </source>
</evidence>
<name>A0A2G8RSM8_9APHY</name>